<feature type="domain" description="HTH cro/C1-type" evidence="1">
    <location>
        <begin position="20"/>
        <end position="75"/>
    </location>
</feature>
<reference evidence="3" key="1">
    <citation type="submission" date="2016-10" db="EMBL/GenBank/DDBJ databases">
        <authorList>
            <person name="Varghese N."/>
            <person name="Submissions S."/>
        </authorList>
    </citation>
    <scope>NUCLEOTIDE SEQUENCE [LARGE SCALE GENOMIC DNA]</scope>
    <source>
        <strain evidence="3">DSM 44654</strain>
    </source>
</reference>
<evidence type="ECO:0000259" key="1">
    <source>
        <dbReference type="PROSITE" id="PS50943"/>
    </source>
</evidence>
<dbReference type="InterPro" id="IPR001387">
    <property type="entry name" value="Cro/C1-type_HTH"/>
</dbReference>
<sequence length="373" mass="39539">MWSDPGAAQALGSRDLATILRAYRAANRLSQEALAAQLGYDKSYVAMIETRKRNPGDVAGRRHIARALGLPFHLLGVTDPDDADFAALVQFGDSVIRLAEIARQSGRVVEAVNELWPLAARLEARAAEGRLERETLYLLAAARLALGVSLGTVLPEERLPGAAAWTGKALVLARHLDDDHFLATTLRMHGNELRKAGRLRAAVARLEHAVAVSTTSAARGVAFALLARAAGEAGLPDLFTEAIEGCQQRVDAGSGKELLLNPFTLREIHARGLLALDRPLDALKVLDAAAGAPAAPQWQVIERVTTGEVLAATGEQAGAEEALASAVATAEHRRLPHQLQRAVRAAKHGSLPAVVDAGRSALQRLRGLLSPAA</sequence>
<dbReference type="SUPFAM" id="SSF47413">
    <property type="entry name" value="lambda repressor-like DNA-binding domains"/>
    <property type="match status" value="1"/>
</dbReference>
<protein>
    <submittedName>
        <fullName evidence="2">Transcriptional regulator, contains XRE-family HTH domain</fullName>
    </submittedName>
</protein>
<evidence type="ECO:0000313" key="2">
    <source>
        <dbReference type="EMBL" id="SEF38383.1"/>
    </source>
</evidence>
<dbReference type="STRING" id="218821.SAMN05421837_12114"/>
<dbReference type="CDD" id="cd00093">
    <property type="entry name" value="HTH_XRE"/>
    <property type="match status" value="1"/>
</dbReference>
<accession>A0A1H5RJ34</accession>
<dbReference type="Gene3D" id="1.10.260.40">
    <property type="entry name" value="lambda repressor-like DNA-binding domains"/>
    <property type="match status" value="1"/>
</dbReference>
<dbReference type="AlphaFoldDB" id="A0A1H5RJ34"/>
<dbReference type="SMART" id="SM00530">
    <property type="entry name" value="HTH_XRE"/>
    <property type="match status" value="1"/>
</dbReference>
<gene>
    <name evidence="2" type="ORF">SAMN05421837_12114</name>
</gene>
<dbReference type="InterPro" id="IPR010982">
    <property type="entry name" value="Lambda_DNA-bd_dom_sf"/>
</dbReference>
<dbReference type="EMBL" id="FNUJ01000021">
    <property type="protein sequence ID" value="SEF38383.1"/>
    <property type="molecule type" value="Genomic_DNA"/>
</dbReference>
<name>A0A1H5RJ34_9PSEU</name>
<proteinExistence type="predicted"/>
<dbReference type="Proteomes" id="UP000198878">
    <property type="component" value="Unassembled WGS sequence"/>
</dbReference>
<keyword evidence="3" id="KW-1185">Reference proteome</keyword>
<dbReference type="PROSITE" id="PS50943">
    <property type="entry name" value="HTH_CROC1"/>
    <property type="match status" value="1"/>
</dbReference>
<organism evidence="2 3">
    <name type="scientific">Amycolatopsis pretoriensis</name>
    <dbReference type="NCBI Taxonomy" id="218821"/>
    <lineage>
        <taxon>Bacteria</taxon>
        <taxon>Bacillati</taxon>
        <taxon>Actinomycetota</taxon>
        <taxon>Actinomycetes</taxon>
        <taxon>Pseudonocardiales</taxon>
        <taxon>Pseudonocardiaceae</taxon>
        <taxon>Amycolatopsis</taxon>
    </lineage>
</organism>
<dbReference type="Pfam" id="PF13560">
    <property type="entry name" value="HTH_31"/>
    <property type="match status" value="1"/>
</dbReference>
<dbReference type="RefSeq" id="WP_244181014.1">
    <property type="nucleotide sequence ID" value="NZ_FNUJ01000021.1"/>
</dbReference>
<dbReference type="GO" id="GO:0003677">
    <property type="term" value="F:DNA binding"/>
    <property type="evidence" value="ECO:0007669"/>
    <property type="project" value="InterPro"/>
</dbReference>
<evidence type="ECO:0000313" key="3">
    <source>
        <dbReference type="Proteomes" id="UP000198878"/>
    </source>
</evidence>